<dbReference type="Pfam" id="PF20256">
    <property type="entry name" value="MoCoBD_2"/>
    <property type="match status" value="1"/>
</dbReference>
<evidence type="ECO:0000313" key="4">
    <source>
        <dbReference type="EMBL" id="SDS68925.1"/>
    </source>
</evidence>
<reference evidence="5" key="1">
    <citation type="submission" date="2016-10" db="EMBL/GenBank/DDBJ databases">
        <authorList>
            <person name="Varghese N."/>
            <person name="Submissions S."/>
        </authorList>
    </citation>
    <scope>NUCLEOTIDE SEQUENCE [LARGE SCALE GENOMIC DNA]</scope>
    <source>
        <strain evidence="5">GAS369</strain>
    </source>
</reference>
<dbReference type="Pfam" id="PF02738">
    <property type="entry name" value="MoCoBD_1"/>
    <property type="match status" value="1"/>
</dbReference>
<dbReference type="InterPro" id="IPR036856">
    <property type="entry name" value="Ald_Oxase/Xan_DH_a/b_sf"/>
</dbReference>
<name>A0A1H1U8P6_9BRAD</name>
<proteinExistence type="predicted"/>
<dbReference type="InterPro" id="IPR008274">
    <property type="entry name" value="AldOxase/xan_DH_MoCoBD1"/>
</dbReference>
<dbReference type="Gene3D" id="3.30.365.10">
    <property type="entry name" value="Aldehyde oxidase/xanthine dehydrogenase, molybdopterin binding domain"/>
    <property type="match status" value="4"/>
</dbReference>
<dbReference type="SUPFAM" id="SSF54665">
    <property type="entry name" value="CO dehydrogenase molybdoprotein N-domain-like"/>
    <property type="match status" value="1"/>
</dbReference>
<organism evidence="4 5">
    <name type="scientific">Bradyrhizobium canariense</name>
    <dbReference type="NCBI Taxonomy" id="255045"/>
    <lineage>
        <taxon>Bacteria</taxon>
        <taxon>Pseudomonadati</taxon>
        <taxon>Pseudomonadota</taxon>
        <taxon>Alphaproteobacteria</taxon>
        <taxon>Hyphomicrobiales</taxon>
        <taxon>Nitrobacteraceae</taxon>
        <taxon>Bradyrhizobium</taxon>
    </lineage>
</organism>
<dbReference type="AlphaFoldDB" id="A0A1H1U8P6"/>
<evidence type="ECO:0000256" key="1">
    <source>
        <dbReference type="ARBA" id="ARBA00022505"/>
    </source>
</evidence>
<keyword evidence="1" id="KW-0500">Molybdenum</keyword>
<accession>A0A1H1U8P6</accession>
<evidence type="ECO:0000259" key="3">
    <source>
        <dbReference type="SMART" id="SM01008"/>
    </source>
</evidence>
<dbReference type="Proteomes" id="UP000243904">
    <property type="component" value="Chromosome I"/>
</dbReference>
<dbReference type="InterPro" id="IPR016208">
    <property type="entry name" value="Ald_Oxase/xanthine_DH-like"/>
</dbReference>
<dbReference type="EMBL" id="LT629750">
    <property type="protein sequence ID" value="SDS68925.1"/>
    <property type="molecule type" value="Genomic_DNA"/>
</dbReference>
<keyword evidence="2" id="KW-0560">Oxidoreductase</keyword>
<sequence>MTMAPASPEGLSVLDRSNSYIGKVVPRPNLERLLQGRGLYVSDMELPRMAHVVYLRSPHAHAQIIGIDAEAAKRVPGVIAIVTGKELSAVITPWVGVLSHMKGLKSAPQHAIAIDHVCWQGEAVAAIVATSRAVAEDAAEAVLVEYRELEAVTDMRTALDPETPVIHASLGDNLAFERNLDAGAVDQAFADSDEVVEANFIFGRHTGVTLEPRAVVADWNVAEARLTIYQGTQAPHMVQNIAALHLGLQDSQVRVVCKDVGGSFGIKVHVYADEMATYALSKLLRRPIKYVADRVESFNTDIHARDHRCKGRIGVKRDGTITVFEIDDLTGIGPYSMYPRTSAIEANQIVNLVGGPYVTKNYRARARVVFQNKNVMCQYRGVGHPVACSVTEGLVDLAALKIGMDPVEIRRRNLVPDDAYPCASAAGLKFELLSHHAAMNKLMAMMKYDALRAEQAALRKKNIHRGIGIASFIEITNPSAAFYGVGGARISSQDGVAVRMDATGSVICQTSITEQGQGSESLTAQIVGSVLGVSMERVRVILGDTDNTPYGGGTWASRGAGIGGEAALQAAKVLRSNILDVAAAILQSSPSELDIVNNAVVNASDGVQRIELNELARIVYFRPDTLPPGLQPELIATRHFVPREYPFAFTNGVQASWLEVDTDTGFVKLLRHWVVEDCGTIINPQLVDEQIRGGVVQGLGAALFEKCIYDERGQLTNANMADYLVPMSGEMPDIDVGHVVSPTAETELGAKGAGEAGTAGAAAAVANAVNDALKPFGAIITEIPLTPQVILTALGRI</sequence>
<gene>
    <name evidence="4" type="ORF">SAMN05444158_2862</name>
</gene>
<dbReference type="PANTHER" id="PTHR11908:SF132">
    <property type="entry name" value="ALDEHYDE OXIDASE 1-RELATED"/>
    <property type="match status" value="1"/>
</dbReference>
<dbReference type="PANTHER" id="PTHR11908">
    <property type="entry name" value="XANTHINE DEHYDROGENASE"/>
    <property type="match status" value="1"/>
</dbReference>
<dbReference type="SMART" id="SM01008">
    <property type="entry name" value="Ald_Xan_dh_C"/>
    <property type="match status" value="1"/>
</dbReference>
<dbReference type="InterPro" id="IPR037165">
    <property type="entry name" value="AldOxase/xan_DH_Mopterin-bd_sf"/>
</dbReference>
<dbReference type="GO" id="GO:0005506">
    <property type="term" value="F:iron ion binding"/>
    <property type="evidence" value="ECO:0007669"/>
    <property type="project" value="InterPro"/>
</dbReference>
<feature type="domain" description="Aldehyde oxidase/xanthine dehydrogenase a/b hammerhead" evidence="3">
    <location>
        <begin position="35"/>
        <end position="150"/>
    </location>
</feature>
<evidence type="ECO:0000313" key="5">
    <source>
        <dbReference type="Proteomes" id="UP000243904"/>
    </source>
</evidence>
<dbReference type="InterPro" id="IPR000674">
    <property type="entry name" value="Ald_Oxase/Xan_DH_a/b"/>
</dbReference>
<protein>
    <submittedName>
        <fullName evidence="4">Carbon-monoxide dehydrogenase large subunit</fullName>
    </submittedName>
</protein>
<dbReference type="Pfam" id="PF01315">
    <property type="entry name" value="Ald_Xan_dh_C"/>
    <property type="match status" value="1"/>
</dbReference>
<dbReference type="InterPro" id="IPR046867">
    <property type="entry name" value="AldOxase/xan_DH_MoCoBD2"/>
</dbReference>
<dbReference type="GO" id="GO:0016491">
    <property type="term" value="F:oxidoreductase activity"/>
    <property type="evidence" value="ECO:0007669"/>
    <property type="project" value="UniProtKB-KW"/>
</dbReference>
<keyword evidence="5" id="KW-1185">Reference proteome</keyword>
<evidence type="ECO:0000256" key="2">
    <source>
        <dbReference type="ARBA" id="ARBA00023002"/>
    </source>
</evidence>
<dbReference type="RefSeq" id="WP_146687719.1">
    <property type="nucleotide sequence ID" value="NZ_LT629750.1"/>
</dbReference>
<dbReference type="Gene3D" id="3.90.1170.50">
    <property type="entry name" value="Aldehyde oxidase/xanthine dehydrogenase, a/b hammerhead"/>
    <property type="match status" value="1"/>
</dbReference>
<dbReference type="SUPFAM" id="SSF56003">
    <property type="entry name" value="Molybdenum cofactor-binding domain"/>
    <property type="match status" value="1"/>
</dbReference>